<dbReference type="InterPro" id="IPR029058">
    <property type="entry name" value="AB_hydrolase_fold"/>
</dbReference>
<organism evidence="2 3">
    <name type="scientific">Denitromonas halophila</name>
    <dbReference type="NCBI Taxonomy" id="1629404"/>
    <lineage>
        <taxon>Bacteria</taxon>
        <taxon>Pseudomonadati</taxon>
        <taxon>Pseudomonadota</taxon>
        <taxon>Betaproteobacteria</taxon>
        <taxon>Rhodocyclales</taxon>
        <taxon>Zoogloeaceae</taxon>
        <taxon>Denitromonas</taxon>
    </lineage>
</organism>
<evidence type="ECO:0000259" key="1">
    <source>
        <dbReference type="Pfam" id="PF00561"/>
    </source>
</evidence>
<gene>
    <name evidence="2" type="ORF">FHP89_09515</name>
</gene>
<proteinExistence type="predicted"/>
<dbReference type="Proteomes" id="UP000318349">
    <property type="component" value="Unassembled WGS sequence"/>
</dbReference>
<dbReference type="PANTHER" id="PTHR43194:SF5">
    <property type="entry name" value="PIMELOYL-[ACYL-CARRIER PROTEIN] METHYL ESTER ESTERASE"/>
    <property type="match status" value="1"/>
</dbReference>
<name>A0A557RW87_9RHOO</name>
<dbReference type="Gene3D" id="3.40.50.1820">
    <property type="entry name" value="alpha/beta hydrolase"/>
    <property type="match status" value="1"/>
</dbReference>
<evidence type="ECO:0000313" key="3">
    <source>
        <dbReference type="Proteomes" id="UP000318349"/>
    </source>
</evidence>
<dbReference type="EMBL" id="VMNI01000007">
    <property type="protein sequence ID" value="TVO77527.1"/>
    <property type="molecule type" value="Genomic_DNA"/>
</dbReference>
<dbReference type="InterPro" id="IPR000073">
    <property type="entry name" value="AB_hydrolase_1"/>
</dbReference>
<protein>
    <submittedName>
        <fullName evidence="2">Alpha/beta fold hydrolase</fullName>
    </submittedName>
</protein>
<accession>A0A557RW87</accession>
<keyword evidence="2" id="KW-0378">Hydrolase</keyword>
<comment type="caution">
    <text evidence="2">The sequence shown here is derived from an EMBL/GenBank/DDBJ whole genome shotgun (WGS) entry which is preliminary data.</text>
</comment>
<dbReference type="SUPFAM" id="SSF53474">
    <property type="entry name" value="alpha/beta-Hydrolases"/>
    <property type="match status" value="1"/>
</dbReference>
<dbReference type="PANTHER" id="PTHR43194">
    <property type="entry name" value="HYDROLASE ALPHA/BETA FOLD FAMILY"/>
    <property type="match status" value="1"/>
</dbReference>
<dbReference type="InterPro" id="IPR050228">
    <property type="entry name" value="Carboxylesterase_BioH"/>
</dbReference>
<reference evidence="2 3" key="1">
    <citation type="submission" date="2019-07" db="EMBL/GenBank/DDBJ databases">
        <title>The pathways for chlorine oxyanion respiration interact through the shared metabolite chlorate.</title>
        <authorList>
            <person name="Barnum T.P."/>
            <person name="Cheng Y."/>
            <person name="Hill K.A."/>
            <person name="Lucas L.N."/>
            <person name="Carlson H.K."/>
            <person name="Coates J.D."/>
        </authorList>
    </citation>
    <scope>NUCLEOTIDE SEQUENCE [LARGE SCALE GENOMIC DNA]</scope>
    <source>
        <strain evidence="2 3">SFB-1</strain>
    </source>
</reference>
<dbReference type="GO" id="GO:0016787">
    <property type="term" value="F:hydrolase activity"/>
    <property type="evidence" value="ECO:0007669"/>
    <property type="project" value="UniProtKB-KW"/>
</dbReference>
<feature type="domain" description="AB hydrolase-1" evidence="1">
    <location>
        <begin position="4"/>
        <end position="232"/>
    </location>
</feature>
<evidence type="ECO:0000313" key="2">
    <source>
        <dbReference type="EMBL" id="TVO77527.1"/>
    </source>
</evidence>
<dbReference type="Pfam" id="PF00561">
    <property type="entry name" value="Abhydrolase_1"/>
    <property type="match status" value="1"/>
</dbReference>
<dbReference type="AlphaFoldDB" id="A0A557RW87"/>
<sequence length="247" mass="26145">MSRPPLVLLHGWGLTPSVWQPLRAQLDPAWPCFTPALPGHADTAPTPENATLAAWTDALVADLPDGALVCGWSLGALVALDLARRHPAKVERIALIGASPCFVQRPDWPSALSAEVVDGFCADFAAEPDKTQRRFVALQALGDAARREVTRQLNAALVAVNAENAARLADGLAILAQTDLRDSLAGITCPVRLLHGANDALMPADAARLMAESLPDARYSEFADAGHAPFLSRTADCACLLDSFAND</sequence>